<keyword evidence="4" id="KW-1185">Reference proteome</keyword>
<evidence type="ECO:0000313" key="3">
    <source>
        <dbReference type="EMBL" id="MEA5138756.1"/>
    </source>
</evidence>
<evidence type="ECO:0000259" key="2">
    <source>
        <dbReference type="Pfam" id="PF16344"/>
    </source>
</evidence>
<dbReference type="InterPro" id="IPR032508">
    <property type="entry name" value="FecR_C"/>
</dbReference>
<dbReference type="PANTHER" id="PTHR30273">
    <property type="entry name" value="PERIPLASMIC SIGNAL SENSOR AND SIGMA FACTOR ACTIVATOR FECR-RELATED"/>
    <property type="match status" value="1"/>
</dbReference>
<dbReference type="PIRSF" id="PIRSF018266">
    <property type="entry name" value="FecR"/>
    <property type="match status" value="1"/>
</dbReference>
<gene>
    <name evidence="3" type="ORF">VB248_06420</name>
</gene>
<feature type="domain" description="FecR protein" evidence="1">
    <location>
        <begin position="155"/>
        <end position="236"/>
    </location>
</feature>
<protein>
    <submittedName>
        <fullName evidence="3">FecR domain-containing protein</fullName>
    </submittedName>
</protein>
<dbReference type="Proteomes" id="UP001302949">
    <property type="component" value="Unassembled WGS sequence"/>
</dbReference>
<dbReference type="Gene3D" id="2.60.120.1440">
    <property type="match status" value="1"/>
</dbReference>
<organism evidence="3 4">
    <name type="scientific">Arcicella rigui</name>
    <dbReference type="NCBI Taxonomy" id="797020"/>
    <lineage>
        <taxon>Bacteria</taxon>
        <taxon>Pseudomonadati</taxon>
        <taxon>Bacteroidota</taxon>
        <taxon>Cytophagia</taxon>
        <taxon>Cytophagales</taxon>
        <taxon>Flectobacillaceae</taxon>
        <taxon>Arcicella</taxon>
    </lineage>
</organism>
<dbReference type="Pfam" id="PF04773">
    <property type="entry name" value="FecR"/>
    <property type="match status" value="1"/>
</dbReference>
<reference evidence="3 4" key="1">
    <citation type="submission" date="2023-12" db="EMBL/GenBank/DDBJ databases">
        <title>Novel species of the genus Arcicella isolated from rivers.</title>
        <authorList>
            <person name="Lu H."/>
        </authorList>
    </citation>
    <scope>NUCLEOTIDE SEQUENCE [LARGE SCALE GENOMIC DNA]</scope>
    <source>
        <strain evidence="3 4">KCTC 23307</strain>
    </source>
</reference>
<dbReference type="InterPro" id="IPR006860">
    <property type="entry name" value="FecR"/>
</dbReference>
<dbReference type="PANTHER" id="PTHR30273:SF2">
    <property type="entry name" value="PROTEIN FECR"/>
    <property type="match status" value="1"/>
</dbReference>
<dbReference type="EMBL" id="JAYFUM010000007">
    <property type="protein sequence ID" value="MEA5138756.1"/>
    <property type="molecule type" value="Genomic_DNA"/>
</dbReference>
<sequence length="352" mass="39137">MINEENIDDLLAKYLAEETDSNEAEQVSEWIGLSDENQKVFEHSSLIWEKSKALHGSQSVDVDAAWAKLGIEQFAAKQSNEVAKPITPFTPKIGGSDERLDVPKSIPQNLIFKNFLKFAATLALVFGTWFLVSKNMATEPELLTFKTAETPTEKVLADGTKVFLNKNSSISFPEKFEGDIRNVKLTGEAFFEVHHDAAHPFIIDAQGSQIKVLGTSFNVKAYNEQVQVVVRTGKVQFSRNEQQVILVKGEAAAIEANQAEITKMTNIDENILAYKTQSFTFQEATLDKVIASLSDIYGKKISFENEKIKHCSLTATFDHENLDNILTIISETLNLKVRKQGDSIVLSGEGCQ</sequence>
<dbReference type="Pfam" id="PF16344">
    <property type="entry name" value="FecR_C"/>
    <property type="match status" value="1"/>
</dbReference>
<name>A0ABU5Q7D5_9BACT</name>
<feature type="domain" description="Protein FecR C-terminal" evidence="2">
    <location>
        <begin position="279"/>
        <end position="345"/>
    </location>
</feature>
<accession>A0ABU5Q7D5</accession>
<proteinExistence type="predicted"/>
<evidence type="ECO:0000259" key="1">
    <source>
        <dbReference type="Pfam" id="PF04773"/>
    </source>
</evidence>
<dbReference type="RefSeq" id="WP_323295924.1">
    <property type="nucleotide sequence ID" value="NZ_JAYFUM010000007.1"/>
</dbReference>
<dbReference type="InterPro" id="IPR012373">
    <property type="entry name" value="Ferrdict_sens_TM"/>
</dbReference>
<comment type="caution">
    <text evidence="3">The sequence shown here is derived from an EMBL/GenBank/DDBJ whole genome shotgun (WGS) entry which is preliminary data.</text>
</comment>
<evidence type="ECO:0000313" key="4">
    <source>
        <dbReference type="Proteomes" id="UP001302949"/>
    </source>
</evidence>
<dbReference type="Gene3D" id="3.55.50.30">
    <property type="match status" value="1"/>
</dbReference>